<keyword evidence="4" id="KW-1185">Reference proteome</keyword>
<dbReference type="STRING" id="1448308.A0A2T2PEM2"/>
<reference evidence="3 4" key="1">
    <citation type="journal article" date="2018" name="Front. Microbiol.">
        <title>Genome-Wide Analysis of Corynespora cassiicola Leaf Fall Disease Putative Effectors.</title>
        <authorList>
            <person name="Lopez D."/>
            <person name="Ribeiro S."/>
            <person name="Label P."/>
            <person name="Fumanal B."/>
            <person name="Venisse J.S."/>
            <person name="Kohler A."/>
            <person name="de Oliveira R.R."/>
            <person name="Labutti K."/>
            <person name="Lipzen A."/>
            <person name="Lail K."/>
            <person name="Bauer D."/>
            <person name="Ohm R.A."/>
            <person name="Barry K.W."/>
            <person name="Spatafora J."/>
            <person name="Grigoriev I.V."/>
            <person name="Martin F.M."/>
            <person name="Pujade-Renaud V."/>
        </authorList>
    </citation>
    <scope>NUCLEOTIDE SEQUENCE [LARGE SCALE GENOMIC DNA]</scope>
    <source>
        <strain evidence="3 4">Philippines</strain>
    </source>
</reference>
<proteinExistence type="predicted"/>
<evidence type="ECO:0000259" key="1">
    <source>
        <dbReference type="Pfam" id="PF07632"/>
    </source>
</evidence>
<dbReference type="OrthoDB" id="3592035at2759"/>
<organism evidence="3 4">
    <name type="scientific">Corynespora cassiicola Philippines</name>
    <dbReference type="NCBI Taxonomy" id="1448308"/>
    <lineage>
        <taxon>Eukaryota</taxon>
        <taxon>Fungi</taxon>
        <taxon>Dikarya</taxon>
        <taxon>Ascomycota</taxon>
        <taxon>Pezizomycotina</taxon>
        <taxon>Dothideomycetes</taxon>
        <taxon>Pleosporomycetidae</taxon>
        <taxon>Pleosporales</taxon>
        <taxon>Corynesporascaceae</taxon>
        <taxon>Corynespora</taxon>
    </lineage>
</organism>
<evidence type="ECO:0000313" key="3">
    <source>
        <dbReference type="EMBL" id="PSN75658.1"/>
    </source>
</evidence>
<name>A0A2T2PEM2_CORCC</name>
<gene>
    <name evidence="3" type="ORF">BS50DRAFT_541781</name>
</gene>
<dbReference type="Pfam" id="PF21027">
    <property type="entry name" value="Sde0182_C"/>
    <property type="match status" value="1"/>
</dbReference>
<protein>
    <submittedName>
        <fullName evidence="3">DUF1593-domain-containing protein</fullName>
    </submittedName>
</protein>
<dbReference type="Gene3D" id="3.90.245.10">
    <property type="entry name" value="Ribonucleoside hydrolase-like"/>
    <property type="match status" value="1"/>
</dbReference>
<dbReference type="EMBL" id="KZ678128">
    <property type="protein sequence ID" value="PSN75658.1"/>
    <property type="molecule type" value="Genomic_DNA"/>
</dbReference>
<dbReference type="InterPro" id="IPR011483">
    <property type="entry name" value="Sde182_NH-like"/>
</dbReference>
<dbReference type="Pfam" id="PF07632">
    <property type="entry name" value="Sde182_NH-like"/>
    <property type="match status" value="1"/>
</dbReference>
<dbReference type="InterPro" id="IPR013783">
    <property type="entry name" value="Ig-like_fold"/>
</dbReference>
<sequence length="478" mass="53171">MAASLNLYPTKPRVFILTDITNEPDDAQSFCRYLTYSNQFDTEGIVPTTSTWLRDKVAPEALHDIMDGYAEIVDNLNAHAHPENPYPAPDRLRSLIKPGSPVYGMEAVGDDIPLSEGAELLQQRLEADDARPLWVVVWGGANVLASVLHRVRGQPNAAALRAKLRIYTISDQDDTGAWMRQQWPELFYICSVHGWNQYSNATWLGISGDVPADRGGADRSMVSPEWIKSNLQIGPLGKKYPDVEFAMEGDTPTFLYLIQNGLGVPEQPGWGSWGGRYVPVNVSAKGISPRGHFADCADTVVGMNGESFMSNRATIWRWRNAFQRDFAARMQWTLTSDFSKVNHAPVAIINGEKGLAPIYIDVDAGTSITFDANQSYDPDGDELSFKWWQYREPSAIGTYHAWEAIDLPINPVDSGRKVNVEIPPAEKSCAFRNTNKPPRILERGLPLHLILELSDNGTPMLTAYRRIVITPINKGGEK</sequence>
<dbReference type="InterPro" id="IPR048527">
    <property type="entry name" value="Sde182_C"/>
</dbReference>
<dbReference type="GO" id="GO:0016799">
    <property type="term" value="F:hydrolase activity, hydrolyzing N-glycosyl compounds"/>
    <property type="evidence" value="ECO:0007669"/>
    <property type="project" value="InterPro"/>
</dbReference>
<evidence type="ECO:0000259" key="2">
    <source>
        <dbReference type="Pfam" id="PF21027"/>
    </source>
</evidence>
<feature type="domain" description="Cellulose-binding Sde182 nucleoside hydrolase-like" evidence="1">
    <location>
        <begin position="13"/>
        <end position="277"/>
    </location>
</feature>
<accession>A0A2T2PEM2</accession>
<feature type="domain" description="Cellulose-binding Sde182 C-terminal" evidence="2">
    <location>
        <begin position="368"/>
        <end position="470"/>
    </location>
</feature>
<dbReference type="Gene3D" id="2.60.40.10">
    <property type="entry name" value="Immunoglobulins"/>
    <property type="match status" value="1"/>
</dbReference>
<dbReference type="InterPro" id="IPR036452">
    <property type="entry name" value="Ribo_hydro-like"/>
</dbReference>
<dbReference type="AlphaFoldDB" id="A0A2T2PEM2"/>
<dbReference type="Proteomes" id="UP000240883">
    <property type="component" value="Unassembled WGS sequence"/>
</dbReference>
<evidence type="ECO:0000313" key="4">
    <source>
        <dbReference type="Proteomes" id="UP000240883"/>
    </source>
</evidence>